<reference evidence="1 2" key="1">
    <citation type="submission" date="2013-09" db="EMBL/GenBank/DDBJ databases">
        <title>Corchorus capsularis genome sequencing.</title>
        <authorList>
            <person name="Alam M."/>
            <person name="Haque M.S."/>
            <person name="Islam M.S."/>
            <person name="Emdad E.M."/>
            <person name="Islam M.M."/>
            <person name="Ahmed B."/>
            <person name="Halim A."/>
            <person name="Hossen Q.M.M."/>
            <person name="Hossain M.Z."/>
            <person name="Ahmed R."/>
            <person name="Khan M.M."/>
            <person name="Islam R."/>
            <person name="Rashid M.M."/>
            <person name="Khan S.A."/>
            <person name="Rahman M.S."/>
            <person name="Alam M."/>
        </authorList>
    </citation>
    <scope>NUCLEOTIDE SEQUENCE [LARGE SCALE GENOMIC DNA]</scope>
    <source>
        <strain evidence="2">cv. CVL-1</strain>
        <tissue evidence="1">Whole seedling</tissue>
    </source>
</reference>
<gene>
    <name evidence="1" type="ORF">CCACVL1_12437</name>
</gene>
<sequence>MAISHNAIAHALICVRGVEKSSKLVQWR</sequence>
<name>A0A1R3IFM8_COCAP</name>
<dbReference type="Gramene" id="OMO81383">
    <property type="protein sequence ID" value="OMO81383"/>
    <property type="gene ID" value="CCACVL1_12437"/>
</dbReference>
<accession>A0A1R3IFM8</accession>
<dbReference type="EMBL" id="AWWV01010165">
    <property type="protein sequence ID" value="OMO81383.1"/>
    <property type="molecule type" value="Genomic_DNA"/>
</dbReference>
<keyword evidence="2" id="KW-1185">Reference proteome</keyword>
<dbReference type="Proteomes" id="UP000188268">
    <property type="component" value="Unassembled WGS sequence"/>
</dbReference>
<proteinExistence type="predicted"/>
<comment type="caution">
    <text evidence="1">The sequence shown here is derived from an EMBL/GenBank/DDBJ whole genome shotgun (WGS) entry which is preliminary data.</text>
</comment>
<evidence type="ECO:0000313" key="2">
    <source>
        <dbReference type="Proteomes" id="UP000188268"/>
    </source>
</evidence>
<organism evidence="1 2">
    <name type="scientific">Corchorus capsularis</name>
    <name type="common">Jute</name>
    <dbReference type="NCBI Taxonomy" id="210143"/>
    <lineage>
        <taxon>Eukaryota</taxon>
        <taxon>Viridiplantae</taxon>
        <taxon>Streptophyta</taxon>
        <taxon>Embryophyta</taxon>
        <taxon>Tracheophyta</taxon>
        <taxon>Spermatophyta</taxon>
        <taxon>Magnoliopsida</taxon>
        <taxon>eudicotyledons</taxon>
        <taxon>Gunneridae</taxon>
        <taxon>Pentapetalae</taxon>
        <taxon>rosids</taxon>
        <taxon>malvids</taxon>
        <taxon>Malvales</taxon>
        <taxon>Malvaceae</taxon>
        <taxon>Grewioideae</taxon>
        <taxon>Apeibeae</taxon>
        <taxon>Corchorus</taxon>
    </lineage>
</organism>
<evidence type="ECO:0000313" key="1">
    <source>
        <dbReference type="EMBL" id="OMO81383.1"/>
    </source>
</evidence>
<protein>
    <submittedName>
        <fullName evidence="1">Uncharacterized protein</fullName>
    </submittedName>
</protein>
<dbReference type="AlphaFoldDB" id="A0A1R3IFM8"/>